<evidence type="ECO:0000313" key="2">
    <source>
        <dbReference type="EMBL" id="CAK0834375.1"/>
    </source>
</evidence>
<comment type="caution">
    <text evidence="2">The sequence shown here is derived from an EMBL/GenBank/DDBJ whole genome shotgun (WGS) entry which is preliminary data.</text>
</comment>
<keyword evidence="3" id="KW-1185">Reference proteome</keyword>
<accession>A0ABN9SR69</accession>
<evidence type="ECO:0000259" key="1">
    <source>
        <dbReference type="Pfam" id="PF03372"/>
    </source>
</evidence>
<dbReference type="EMBL" id="CAUYUJ010012658">
    <property type="protein sequence ID" value="CAK0834375.1"/>
    <property type="molecule type" value="Genomic_DNA"/>
</dbReference>
<organism evidence="2 3">
    <name type="scientific">Prorocentrum cordatum</name>
    <dbReference type="NCBI Taxonomy" id="2364126"/>
    <lineage>
        <taxon>Eukaryota</taxon>
        <taxon>Sar</taxon>
        <taxon>Alveolata</taxon>
        <taxon>Dinophyceae</taxon>
        <taxon>Prorocentrales</taxon>
        <taxon>Prorocentraceae</taxon>
        <taxon>Prorocentrum</taxon>
    </lineage>
</organism>
<feature type="non-terminal residue" evidence="2">
    <location>
        <position position="1"/>
    </location>
</feature>
<dbReference type="Pfam" id="PF03372">
    <property type="entry name" value="Exo_endo_phos"/>
    <property type="match status" value="1"/>
</dbReference>
<dbReference type="InterPro" id="IPR036691">
    <property type="entry name" value="Endo/exonu/phosph_ase_sf"/>
</dbReference>
<feature type="non-terminal residue" evidence="2">
    <location>
        <position position="799"/>
    </location>
</feature>
<sequence>VEIDGPTSAPRLLWSDLSLERPGFDRRELARLAAAAVVEERPAWSLGPLGEQQGAPGALRVATWNCGALVHHELPGIHSRVGYINDHLHTGTILALQEAHGSPSSLREVQRRILARGRWFNSFCSGGRSAGGLATFSPATAGYTTCVPLEFCPGRLLRVEARHQRGDRTHRIIHGNVHSFEIPPGTLAKAQKQMKQDTADCQLSPGLCVTFVAGDFNSALRGATEMVPMAPTHWTEEAKTATDIDEIFVAQPAWPSCRTAQQMQADGEPQELHLAKISDHALVTLSWAHRREWHNPAGQPAPIPASILNHPKFAEYFEQWFAQRVGRLVRDWRLRNDAGGKYSTAMLWRQAARVAWRHDVRLGRLLVRDCPWRGQFLEIREAHRSVVFLQRAEFQRLHDLARRREAHSLIAAGRAEEQEHQLCSLARGARRHQLRGRRKRAQIWRAIQPQRLLAGAVLDGEVHRSDQVRELAFASYCGDVFFDQGAPPVSPQKQRLIERYLSAHCVKHFDWECCGEPVIQDFFHVLKRMKAIGLPLYADSNGAIGAFPPKGVKDADGDEGAIRAPAVTRPLALRNTSMKDEADETSPVTVRTLSDLATPCFLIAFAPSRPTGPVTFATQAKGPQAGRGALRPLRPWAFSFDFKQAFPSAMHGRLWAVMRKWGVPLGLLSVMQMQYLATYVVAAAGCVLFARRCGVLQGGPASGSAFAMAADPFATDMHAQGKSFWCIDDSAAGLLDQDGILVLRRAFKAAETLAGPVLNLAMCQAVPPWRAPSDDSFEEARLWPATVVEACMSSEFGSV</sequence>
<evidence type="ECO:0000313" key="3">
    <source>
        <dbReference type="Proteomes" id="UP001189429"/>
    </source>
</evidence>
<dbReference type="Proteomes" id="UP001189429">
    <property type="component" value="Unassembled WGS sequence"/>
</dbReference>
<proteinExistence type="predicted"/>
<dbReference type="Gene3D" id="3.60.10.10">
    <property type="entry name" value="Endonuclease/exonuclease/phosphatase"/>
    <property type="match status" value="1"/>
</dbReference>
<name>A0ABN9SR69_9DINO</name>
<feature type="domain" description="Endonuclease/exonuclease/phosphatase" evidence="1">
    <location>
        <begin position="62"/>
        <end position="297"/>
    </location>
</feature>
<dbReference type="SUPFAM" id="SSF56219">
    <property type="entry name" value="DNase I-like"/>
    <property type="match status" value="1"/>
</dbReference>
<protein>
    <recommendedName>
        <fullName evidence="1">Endonuclease/exonuclease/phosphatase domain-containing protein</fullName>
    </recommendedName>
</protein>
<dbReference type="InterPro" id="IPR005135">
    <property type="entry name" value="Endo/exonuclease/phosphatase"/>
</dbReference>
<gene>
    <name evidence="2" type="ORF">PCOR1329_LOCUS31815</name>
</gene>
<reference evidence="2" key="1">
    <citation type="submission" date="2023-10" db="EMBL/GenBank/DDBJ databases">
        <authorList>
            <person name="Chen Y."/>
            <person name="Shah S."/>
            <person name="Dougan E. K."/>
            <person name="Thang M."/>
            <person name="Chan C."/>
        </authorList>
    </citation>
    <scope>NUCLEOTIDE SEQUENCE [LARGE SCALE GENOMIC DNA]</scope>
</reference>